<name>A0AAV3WXX8_9GAST</name>
<dbReference type="AlphaFoldDB" id="A0AAV3WXX8"/>
<protein>
    <submittedName>
        <fullName evidence="2">Retrovirus-related pol polyprotein from transposon 17.6</fullName>
    </submittedName>
</protein>
<dbReference type="Gene3D" id="3.30.70.270">
    <property type="match status" value="1"/>
</dbReference>
<accession>A0AAV3WXX8</accession>
<dbReference type="SUPFAM" id="SSF56672">
    <property type="entry name" value="DNA/RNA polymerases"/>
    <property type="match status" value="1"/>
</dbReference>
<dbReference type="EMBL" id="BLXT01000154">
    <property type="protein sequence ID" value="GFN74705.1"/>
    <property type="molecule type" value="Genomic_DNA"/>
</dbReference>
<feature type="compositionally biased region" description="Basic residues" evidence="1">
    <location>
        <begin position="1"/>
        <end position="11"/>
    </location>
</feature>
<dbReference type="InterPro" id="IPR043502">
    <property type="entry name" value="DNA/RNA_pol_sf"/>
</dbReference>
<dbReference type="PANTHER" id="PTHR33064">
    <property type="entry name" value="POL PROTEIN"/>
    <property type="match status" value="1"/>
</dbReference>
<evidence type="ECO:0000313" key="3">
    <source>
        <dbReference type="Proteomes" id="UP000735302"/>
    </source>
</evidence>
<gene>
    <name evidence="2" type="ORF">PoB_000121100</name>
</gene>
<reference evidence="2 3" key="1">
    <citation type="journal article" date="2021" name="Elife">
        <title>Chloroplast acquisition without the gene transfer in kleptoplastic sea slugs, Plakobranchus ocellatus.</title>
        <authorList>
            <person name="Maeda T."/>
            <person name="Takahashi S."/>
            <person name="Yoshida T."/>
            <person name="Shimamura S."/>
            <person name="Takaki Y."/>
            <person name="Nagai Y."/>
            <person name="Toyoda A."/>
            <person name="Suzuki Y."/>
            <person name="Arimoto A."/>
            <person name="Ishii H."/>
            <person name="Satoh N."/>
            <person name="Nishiyama T."/>
            <person name="Hasebe M."/>
            <person name="Maruyama T."/>
            <person name="Minagawa J."/>
            <person name="Obokata J."/>
            <person name="Shigenobu S."/>
        </authorList>
    </citation>
    <scope>NUCLEOTIDE SEQUENCE [LARGE SCALE GENOMIC DNA]</scope>
</reference>
<comment type="caution">
    <text evidence="2">The sequence shown here is derived from an EMBL/GenBank/DDBJ whole genome shotgun (WGS) entry which is preliminary data.</text>
</comment>
<evidence type="ECO:0000256" key="1">
    <source>
        <dbReference type="SAM" id="MobiDB-lite"/>
    </source>
</evidence>
<proteinExistence type="predicted"/>
<dbReference type="PANTHER" id="PTHR33064:SF29">
    <property type="entry name" value="PEPTIDASE A2 DOMAIN-CONTAINING PROTEIN-RELATED"/>
    <property type="match status" value="1"/>
</dbReference>
<dbReference type="Proteomes" id="UP000735302">
    <property type="component" value="Unassembled WGS sequence"/>
</dbReference>
<evidence type="ECO:0000313" key="2">
    <source>
        <dbReference type="EMBL" id="GFN74705.1"/>
    </source>
</evidence>
<feature type="region of interest" description="Disordered" evidence="1">
    <location>
        <begin position="1"/>
        <end position="25"/>
    </location>
</feature>
<dbReference type="InterPro" id="IPR051320">
    <property type="entry name" value="Viral_Replic_Matur_Polypro"/>
</dbReference>
<dbReference type="InterPro" id="IPR043128">
    <property type="entry name" value="Rev_trsase/Diguanyl_cyclase"/>
</dbReference>
<keyword evidence="3" id="KW-1185">Reference proteome</keyword>
<organism evidence="2 3">
    <name type="scientific">Plakobranchus ocellatus</name>
    <dbReference type="NCBI Taxonomy" id="259542"/>
    <lineage>
        <taxon>Eukaryota</taxon>
        <taxon>Metazoa</taxon>
        <taxon>Spiralia</taxon>
        <taxon>Lophotrochozoa</taxon>
        <taxon>Mollusca</taxon>
        <taxon>Gastropoda</taxon>
        <taxon>Heterobranchia</taxon>
        <taxon>Euthyneura</taxon>
        <taxon>Panpulmonata</taxon>
        <taxon>Sacoglossa</taxon>
        <taxon>Placobranchoidea</taxon>
        <taxon>Plakobranchidae</taxon>
        <taxon>Plakobranchus</taxon>
    </lineage>
</organism>
<sequence length="125" mass="14266">MGRTSGARRKNTRDSTERKLIMKPSKTTVGNTSVEFLGHIVSGGEIKPDNAKTQKILDIRTLTTKKEVRNILRLLNYYRRFVPNFSGIAHPLTSLTKKNGRKKIMWSEDCGKSSLSQMQLMYLSY</sequence>